<accession>A0A239J6J7</accession>
<dbReference type="EMBL" id="FZOQ01000020">
    <property type="protein sequence ID" value="SNT01450.1"/>
    <property type="molecule type" value="Genomic_DNA"/>
</dbReference>
<gene>
    <name evidence="2" type="ORF">SAMN06296052_12072</name>
</gene>
<dbReference type="InterPro" id="IPR002761">
    <property type="entry name" value="Diphthami_syn_dom"/>
</dbReference>
<proteinExistence type="predicted"/>
<name>A0A239J6J7_9BACT</name>
<dbReference type="Pfam" id="PF01902">
    <property type="entry name" value="Diphthami_syn_2"/>
    <property type="match status" value="1"/>
</dbReference>
<organism evidence="2 3">
    <name type="scientific">Pontibacter ummariensis</name>
    <dbReference type="NCBI Taxonomy" id="1610492"/>
    <lineage>
        <taxon>Bacteria</taxon>
        <taxon>Pseudomonadati</taxon>
        <taxon>Bacteroidota</taxon>
        <taxon>Cytophagia</taxon>
        <taxon>Cytophagales</taxon>
        <taxon>Hymenobacteraceae</taxon>
        <taxon>Pontibacter</taxon>
    </lineage>
</organism>
<dbReference type="AlphaFoldDB" id="A0A239J6J7"/>
<evidence type="ECO:0000259" key="1">
    <source>
        <dbReference type="Pfam" id="PF01902"/>
    </source>
</evidence>
<keyword evidence="3" id="KW-1185">Reference proteome</keyword>
<dbReference type="Proteomes" id="UP000198432">
    <property type="component" value="Unassembled WGS sequence"/>
</dbReference>
<feature type="domain" description="Diphthamide synthase" evidence="1">
    <location>
        <begin position="19"/>
        <end position="215"/>
    </location>
</feature>
<dbReference type="SUPFAM" id="SSF52402">
    <property type="entry name" value="Adenine nucleotide alpha hydrolases-like"/>
    <property type="match status" value="1"/>
</dbReference>
<dbReference type="CDD" id="cd01994">
    <property type="entry name" value="AANH_PF0828-like"/>
    <property type="match status" value="1"/>
</dbReference>
<dbReference type="Gene3D" id="3.90.1490.10">
    <property type="entry name" value="putative n-type atp pyrophosphatase, domain 2"/>
    <property type="match status" value="1"/>
</dbReference>
<evidence type="ECO:0000313" key="2">
    <source>
        <dbReference type="EMBL" id="SNT01450.1"/>
    </source>
</evidence>
<reference evidence="3" key="1">
    <citation type="submission" date="2017-06" db="EMBL/GenBank/DDBJ databases">
        <authorList>
            <person name="Varghese N."/>
            <person name="Submissions S."/>
        </authorList>
    </citation>
    <scope>NUCLEOTIDE SEQUENCE [LARGE SCALE GENOMIC DNA]</scope>
    <source>
        <strain evidence="3">NKM1</strain>
    </source>
</reference>
<dbReference type="NCBIfam" id="TIGR00290">
    <property type="entry name" value="MJ0570_dom"/>
    <property type="match status" value="1"/>
</dbReference>
<dbReference type="InterPro" id="IPR030662">
    <property type="entry name" value="DPH6/MJ0570"/>
</dbReference>
<protein>
    <submittedName>
        <fullName evidence="2">MJ0570-related uncharacterized domain-containing protein</fullName>
    </submittedName>
</protein>
<dbReference type="Gene3D" id="3.40.50.620">
    <property type="entry name" value="HUPs"/>
    <property type="match status" value="1"/>
</dbReference>
<evidence type="ECO:0000313" key="3">
    <source>
        <dbReference type="Proteomes" id="UP000198432"/>
    </source>
</evidence>
<sequence>MAKATVPLIQLLLIPSIFNWSGGKDSTLCLHHLLKEKKYQVHSLLTTLGGATGRVSMHGVRQELLKQQAFSLGLPLQEVMLPEQASMSAYNEAMEQALQPLKQAGIAHAVFGDINLEDLRMYREQQLQQVSMQAVFPLWGRDTLELAQEFISLGYRAVVVCVNERLLDSSFVGRHFDEAFLQDLPSTVDPAGENGEFHTFVFDGPLFKAPVHYTLGEKVRKTYGMPAKEKDDNCFKKEDKPAFDTGFWFCDLLPA</sequence>
<dbReference type="InterPro" id="IPR014729">
    <property type="entry name" value="Rossmann-like_a/b/a_fold"/>
</dbReference>
<dbReference type="PIRSF" id="PIRSF039123">
    <property type="entry name" value="Diphthamide_synthase"/>
    <property type="match status" value="1"/>
</dbReference>